<dbReference type="Gramene" id="PUV26771">
    <property type="protein sequence ID" value="PUV26771"/>
    <property type="gene ID" value="PAHAL_J015200"/>
</dbReference>
<proteinExistence type="predicted"/>
<dbReference type="EMBL" id="KZ794423">
    <property type="protein sequence ID" value="PUV26771.1"/>
    <property type="molecule type" value="Genomic_DNA"/>
</dbReference>
<name>A0A2T7A9Y6_9POAL</name>
<dbReference type="Proteomes" id="UP000243499">
    <property type="component" value="Unassembled WGS sequence"/>
</dbReference>
<evidence type="ECO:0000313" key="1">
    <source>
        <dbReference type="EMBL" id="PUV26771.1"/>
    </source>
</evidence>
<protein>
    <submittedName>
        <fullName evidence="1">Uncharacterized protein</fullName>
    </submittedName>
</protein>
<reference evidence="1" key="1">
    <citation type="submission" date="2018-04" db="EMBL/GenBank/DDBJ databases">
        <title>WGS assembly of Panicum hallii.</title>
        <authorList>
            <person name="Lovell J."/>
            <person name="Jenkins J."/>
            <person name="Lowry D."/>
            <person name="Mamidi S."/>
            <person name="Sreedasyam A."/>
            <person name="Weng X."/>
            <person name="Barry K."/>
            <person name="Bonette J."/>
            <person name="Campitelli B."/>
            <person name="Daum C."/>
            <person name="Gordon S."/>
            <person name="Gould B."/>
            <person name="Lipzen A."/>
            <person name="Macqueen A."/>
            <person name="Palacio-Mejia J."/>
            <person name="Plott C."/>
            <person name="Shakirov E."/>
            <person name="Shu S."/>
            <person name="Yoshinaga Y."/>
            <person name="Zane M."/>
            <person name="Rokhsar D."/>
            <person name="Grimwood J."/>
            <person name="Schmutz J."/>
            <person name="Juenger T."/>
        </authorList>
    </citation>
    <scope>NUCLEOTIDE SEQUENCE [LARGE SCALE GENOMIC DNA]</scope>
    <source>
        <strain evidence="1">FIL2</strain>
    </source>
</reference>
<sequence>MLSCTACLRRAHSEPQTHACTGPVLLLHLCAPRCAPPAPASRPSRATRQRLLHASHAPCTGAANAAPTHARVHALATPESSCASLLLRSAWSTRSGLKLSLHRASNCRPPAHACSPPAHHLPRARLQSACTSATHASRAAQRVSRAPPELPPAHLRWRPPLAHLGRARLRSSRLPSVPPVGPLPSACLGPLARAPSRRLPACCPSAGRCSGRCCLCRSGPLLPGSARALCCAARLT</sequence>
<gene>
    <name evidence="1" type="ORF">PAHAL_J015200</name>
</gene>
<accession>A0A2T7A9Y6</accession>
<dbReference type="AlphaFoldDB" id="A0A2T7A9Y6"/>
<organism evidence="1">
    <name type="scientific">Panicum hallii</name>
    <dbReference type="NCBI Taxonomy" id="206008"/>
    <lineage>
        <taxon>Eukaryota</taxon>
        <taxon>Viridiplantae</taxon>
        <taxon>Streptophyta</taxon>
        <taxon>Embryophyta</taxon>
        <taxon>Tracheophyta</taxon>
        <taxon>Spermatophyta</taxon>
        <taxon>Magnoliopsida</taxon>
        <taxon>Liliopsida</taxon>
        <taxon>Poales</taxon>
        <taxon>Poaceae</taxon>
        <taxon>PACMAD clade</taxon>
        <taxon>Panicoideae</taxon>
        <taxon>Panicodae</taxon>
        <taxon>Paniceae</taxon>
        <taxon>Panicinae</taxon>
        <taxon>Panicum</taxon>
        <taxon>Panicum sect. Panicum</taxon>
    </lineage>
</organism>